<dbReference type="AlphaFoldDB" id="A0A3D8KYZ0"/>
<evidence type="ECO:0000313" key="3">
    <source>
        <dbReference type="Proteomes" id="UP000256708"/>
    </source>
</evidence>
<dbReference type="Gene3D" id="2.60.40.10">
    <property type="entry name" value="Immunoglobulins"/>
    <property type="match status" value="1"/>
</dbReference>
<organism evidence="2 3">
    <name type="scientific">Pontibacter diazotrophicus</name>
    <dbReference type="NCBI Taxonomy" id="1400979"/>
    <lineage>
        <taxon>Bacteria</taxon>
        <taxon>Pseudomonadati</taxon>
        <taxon>Bacteroidota</taxon>
        <taxon>Cytophagia</taxon>
        <taxon>Cytophagales</taxon>
        <taxon>Hymenobacteraceae</taxon>
        <taxon>Pontibacter</taxon>
    </lineage>
</organism>
<dbReference type="PANTHER" id="PTHR12223:SF19">
    <property type="entry name" value="LEGUME LECTIN DOMAIN-CONTAINING PROTEIN"/>
    <property type="match status" value="1"/>
</dbReference>
<dbReference type="InterPro" id="IPR035986">
    <property type="entry name" value="PKD_dom_sf"/>
</dbReference>
<dbReference type="OrthoDB" id="1121493at2"/>
<dbReference type="PANTHER" id="PTHR12223">
    <property type="entry name" value="VESICULAR MANNOSE-BINDING LECTIN"/>
    <property type="match status" value="1"/>
</dbReference>
<keyword evidence="3" id="KW-1185">Reference proteome</keyword>
<dbReference type="Pfam" id="PF13573">
    <property type="entry name" value="SprB"/>
    <property type="match status" value="1"/>
</dbReference>
<accession>A0A3D8KYZ0</accession>
<proteinExistence type="predicted"/>
<dbReference type="InterPro" id="IPR025667">
    <property type="entry name" value="SprB_repeat"/>
</dbReference>
<sequence length="686" mass="73917">MSKIFTQNLLPAGMAGKEVMEVLSFYQKKRFIKAIGLFFMLTAFMVPLNASSQQSYQANASASQVADAIDEFILTPDLAQQVGSVWNKTPIRLDRSFDFEFKVYLGSKDSNGADGIAFVLQPLGTTVTGGSGGALGYGYIKPSMAVEYDTYLNLPYDPAKDHLSIHKNGDTGTPLITAVVANSTGNIEDSKWHTTRIVWNARTQNLTVYFDGVQKLSYTDNIVTNIFSDSPEVFWGFTGGTGGSSNLQMFSVVKLDFASGMTLNAVSTNQTCPDFSDGSITLAPTGGTAPYEYSIDGGMTYQPDNVFRGVSEGKYTAIVRDYNRFTSSTSVNVLQHNDLPIITSLTGGGTDPVSLSSASVSFSAQVTDDNLATASWDWGDGSTSPGTIEGTAITGSHTYLEPGVNRVTLTVTDACGEADVEVFEYVVVYDPNGGFVTGGGWIDSPAGAYTADPSAFGKANFGFVSKYQKGATIPSGQTQFQFHAAGFNFHSTSYEWLVVSGHKAQYKGEGNVNGNSGYAFMLSAVDGAYNSSNPVDRFRIKVWLKSNGQVVYDNQMGSSEDAEATTALDKGSIVIHDSKFTSTSTSSLTAAPAQNSDFLEEQFFSYPTVFSDINTVAFALDKIERFTLEVYDLKGALVQKVTSGLAEAGKLYHFEVNGERLPEGIYIARLATDSQLKSLKIIRKNR</sequence>
<reference evidence="3" key="1">
    <citation type="submission" date="2018-08" db="EMBL/GenBank/DDBJ databases">
        <authorList>
            <person name="Liu Z.-W."/>
            <person name="Du Z.-J."/>
        </authorList>
    </citation>
    <scope>NUCLEOTIDE SEQUENCE [LARGE SCALE GENOMIC DNA]</scope>
    <source>
        <strain evidence="3">H4X</strain>
    </source>
</reference>
<dbReference type="InterPro" id="IPR013783">
    <property type="entry name" value="Ig-like_fold"/>
</dbReference>
<evidence type="ECO:0000313" key="2">
    <source>
        <dbReference type="EMBL" id="RDV10390.1"/>
    </source>
</evidence>
<dbReference type="Proteomes" id="UP000256708">
    <property type="component" value="Unassembled WGS sequence"/>
</dbReference>
<name>A0A3D8KYZ0_9BACT</name>
<evidence type="ECO:0000259" key="1">
    <source>
        <dbReference type="PROSITE" id="PS50093"/>
    </source>
</evidence>
<dbReference type="CDD" id="cd01951">
    <property type="entry name" value="lectin_L-type"/>
    <property type="match status" value="1"/>
</dbReference>
<protein>
    <submittedName>
        <fullName evidence="2">PKD domain-containing protein</fullName>
    </submittedName>
</protein>
<dbReference type="InterPro" id="IPR051136">
    <property type="entry name" value="Intracellular_Lectin-GPT"/>
</dbReference>
<dbReference type="Gene3D" id="2.60.120.200">
    <property type="match status" value="1"/>
</dbReference>
<dbReference type="SMART" id="SM00089">
    <property type="entry name" value="PKD"/>
    <property type="match status" value="1"/>
</dbReference>
<dbReference type="InterPro" id="IPR022409">
    <property type="entry name" value="PKD/Chitinase_dom"/>
</dbReference>
<dbReference type="CDD" id="cd00146">
    <property type="entry name" value="PKD"/>
    <property type="match status" value="1"/>
</dbReference>
<dbReference type="SUPFAM" id="SSF49299">
    <property type="entry name" value="PKD domain"/>
    <property type="match status" value="1"/>
</dbReference>
<dbReference type="PROSITE" id="PS50093">
    <property type="entry name" value="PKD"/>
    <property type="match status" value="1"/>
</dbReference>
<dbReference type="GO" id="GO:0005975">
    <property type="term" value="P:carbohydrate metabolic process"/>
    <property type="evidence" value="ECO:0007669"/>
    <property type="project" value="UniProtKB-ARBA"/>
</dbReference>
<gene>
    <name evidence="2" type="ORF">DXT99_26355</name>
</gene>
<feature type="domain" description="PKD" evidence="1">
    <location>
        <begin position="359"/>
        <end position="418"/>
    </location>
</feature>
<dbReference type="SUPFAM" id="SSF49899">
    <property type="entry name" value="Concanavalin A-like lectins/glucanases"/>
    <property type="match status" value="1"/>
</dbReference>
<dbReference type="InterPro" id="IPR013320">
    <property type="entry name" value="ConA-like_dom_sf"/>
</dbReference>
<dbReference type="Pfam" id="PF18911">
    <property type="entry name" value="PKD_4"/>
    <property type="match status" value="1"/>
</dbReference>
<dbReference type="InterPro" id="IPR000601">
    <property type="entry name" value="PKD_dom"/>
</dbReference>
<dbReference type="EMBL" id="QRGR01000059">
    <property type="protein sequence ID" value="RDV10390.1"/>
    <property type="molecule type" value="Genomic_DNA"/>
</dbReference>
<dbReference type="GO" id="GO:0004553">
    <property type="term" value="F:hydrolase activity, hydrolyzing O-glycosyl compounds"/>
    <property type="evidence" value="ECO:0007669"/>
    <property type="project" value="UniProtKB-ARBA"/>
</dbReference>
<dbReference type="InterPro" id="IPR056573">
    <property type="entry name" value="Lectin_L-type_dom"/>
</dbReference>
<dbReference type="RefSeq" id="WP_115568589.1">
    <property type="nucleotide sequence ID" value="NZ_QRGR01000059.1"/>
</dbReference>
<comment type="caution">
    <text evidence="2">The sequence shown here is derived from an EMBL/GenBank/DDBJ whole genome shotgun (WGS) entry which is preliminary data.</text>
</comment>
<dbReference type="Pfam" id="PF18483">
    <property type="entry name" value="Lectin_L-type_dom"/>
    <property type="match status" value="1"/>
</dbReference>